<feature type="signal peptide" evidence="2">
    <location>
        <begin position="1"/>
        <end position="24"/>
    </location>
</feature>
<evidence type="ECO:0000313" key="6">
    <source>
        <dbReference type="Proteomes" id="UP000253209"/>
    </source>
</evidence>
<dbReference type="InterPro" id="IPR014756">
    <property type="entry name" value="Ig_E-set"/>
</dbReference>
<evidence type="ECO:0000259" key="3">
    <source>
        <dbReference type="Pfam" id="PF01833"/>
    </source>
</evidence>
<accession>A0A367GQ05</accession>
<dbReference type="Pfam" id="PF01833">
    <property type="entry name" value="TIG"/>
    <property type="match status" value="1"/>
</dbReference>
<proteinExistence type="predicted"/>
<dbReference type="AlphaFoldDB" id="A0A367GQ05"/>
<dbReference type="EMBL" id="QGDC01000004">
    <property type="protein sequence ID" value="RCH55165.1"/>
    <property type="molecule type" value="Genomic_DNA"/>
</dbReference>
<feature type="domain" description="Secretion system C-terminal sorting" evidence="4">
    <location>
        <begin position="523"/>
        <end position="600"/>
    </location>
</feature>
<evidence type="ECO:0000256" key="1">
    <source>
        <dbReference type="ARBA" id="ARBA00022729"/>
    </source>
</evidence>
<evidence type="ECO:0000256" key="2">
    <source>
        <dbReference type="SAM" id="SignalP"/>
    </source>
</evidence>
<keyword evidence="6" id="KW-1185">Reference proteome</keyword>
<organism evidence="5 6">
    <name type="scientific">Mucilaginibacter hurinus</name>
    <dbReference type="NCBI Taxonomy" id="2201324"/>
    <lineage>
        <taxon>Bacteria</taxon>
        <taxon>Pseudomonadati</taxon>
        <taxon>Bacteroidota</taxon>
        <taxon>Sphingobacteriia</taxon>
        <taxon>Sphingobacteriales</taxon>
        <taxon>Sphingobacteriaceae</taxon>
        <taxon>Mucilaginibacter</taxon>
    </lineage>
</organism>
<dbReference type="SUPFAM" id="SSF81296">
    <property type="entry name" value="E set domains"/>
    <property type="match status" value="1"/>
</dbReference>
<dbReference type="InterPro" id="IPR026444">
    <property type="entry name" value="Secre_tail"/>
</dbReference>
<dbReference type="NCBIfam" id="TIGR04183">
    <property type="entry name" value="Por_Secre_tail"/>
    <property type="match status" value="1"/>
</dbReference>
<dbReference type="Pfam" id="PF13517">
    <property type="entry name" value="FG-GAP_3"/>
    <property type="match status" value="2"/>
</dbReference>
<dbReference type="Pfam" id="PF18962">
    <property type="entry name" value="Por_Secre_tail"/>
    <property type="match status" value="1"/>
</dbReference>
<evidence type="ECO:0000313" key="5">
    <source>
        <dbReference type="EMBL" id="RCH55165.1"/>
    </source>
</evidence>
<dbReference type="CDD" id="cd00603">
    <property type="entry name" value="IPT_PCSR"/>
    <property type="match status" value="1"/>
</dbReference>
<dbReference type="Gene3D" id="2.130.10.130">
    <property type="entry name" value="Integrin alpha, N-terminal"/>
    <property type="match status" value="1"/>
</dbReference>
<feature type="chain" id="PRO_5016745995" description="IPT/TIG domain-containing protein" evidence="2">
    <location>
        <begin position="25"/>
        <end position="601"/>
    </location>
</feature>
<dbReference type="InterPro" id="IPR028994">
    <property type="entry name" value="Integrin_alpha_N"/>
</dbReference>
<name>A0A367GQ05_9SPHI</name>
<reference evidence="5 6" key="1">
    <citation type="submission" date="2018-05" db="EMBL/GenBank/DDBJ databases">
        <title>Mucilaginibacter hurinus sp. nov., isolated from briquette warehouse soil.</title>
        <authorList>
            <person name="Choi L."/>
        </authorList>
    </citation>
    <scope>NUCLEOTIDE SEQUENCE [LARGE SCALE GENOMIC DNA]</scope>
    <source>
        <strain evidence="5 6">ZR32</strain>
    </source>
</reference>
<dbReference type="Gene3D" id="2.60.40.10">
    <property type="entry name" value="Immunoglobulins"/>
    <property type="match status" value="1"/>
</dbReference>
<dbReference type="InterPro" id="IPR002909">
    <property type="entry name" value="IPT_dom"/>
</dbReference>
<gene>
    <name evidence="5" type="ORF">DJ568_08225</name>
</gene>
<sequence length="601" mass="64025">MSSMNFNALLLLLLALATTVGVFAQPKVTTLTPSRGPVGTQITISGDGFSAISDSNTVFFGPVRASINSANSTRLLVTVPAGAKFGPVNIINKQTRLSCMSDKDFELTFSPEPTSLASKVRLPGITGVADLQLNDMDGDGKADLLATSPTARQLIVLRNKTKTGEIDTGSFAAPIKYTTGPQPGIVAINDLDGDGKRDVILMNTGYSTVANANNSLSFFQNVSTPGHIKLFNIVITDSTEKAPASYNFQLKPGDKVTRFHDVDGDGKPDMLVLNSAGYLSIYRNVYIAGKPFKTMFGAPVAIPFDFEPSSFNIGDMDGDGKPDIVAASPSTSALALLRNNALKGVITASSFQYVSVTLNFMPVNFSLCDMDKDGKTDVLISKTGGKAPVLIHNTSTTGKFSGIPISLNSINLVSDYYNNFVLPDASGDARPDLVTYNTDFSAVSLYNNKAGPGQINKDYFKDEVTCPVSTLPDWIGDLDGDGLPEIMIGSAFGIDIYRTEASASLLTINKLPVNKVIKDEIAIYPNPASIYTNLKYTLPFNSNATVIIYDDHGKALKSFETGQKTAGSHVMALELAGLTKGVYVIIISAGEYARAGKLIIE</sequence>
<dbReference type="InterPro" id="IPR013783">
    <property type="entry name" value="Ig-like_fold"/>
</dbReference>
<dbReference type="PANTHER" id="PTHR46580:SF4">
    <property type="entry name" value="ATP_GTP-BINDING PROTEIN"/>
    <property type="match status" value="1"/>
</dbReference>
<protein>
    <recommendedName>
        <fullName evidence="7">IPT/TIG domain-containing protein</fullName>
    </recommendedName>
</protein>
<keyword evidence="1 2" id="KW-0732">Signal</keyword>
<evidence type="ECO:0000259" key="4">
    <source>
        <dbReference type="Pfam" id="PF18962"/>
    </source>
</evidence>
<comment type="caution">
    <text evidence="5">The sequence shown here is derived from an EMBL/GenBank/DDBJ whole genome shotgun (WGS) entry which is preliminary data.</text>
</comment>
<dbReference type="InterPro" id="IPR013517">
    <property type="entry name" value="FG-GAP"/>
</dbReference>
<feature type="domain" description="IPT/TIG" evidence="3">
    <location>
        <begin position="26"/>
        <end position="94"/>
    </location>
</feature>
<evidence type="ECO:0008006" key="7">
    <source>
        <dbReference type="Google" id="ProtNLM"/>
    </source>
</evidence>
<dbReference type="PANTHER" id="PTHR46580">
    <property type="entry name" value="SENSOR KINASE-RELATED"/>
    <property type="match status" value="1"/>
</dbReference>
<dbReference type="Proteomes" id="UP000253209">
    <property type="component" value="Unassembled WGS sequence"/>
</dbReference>
<dbReference type="SUPFAM" id="SSF69318">
    <property type="entry name" value="Integrin alpha N-terminal domain"/>
    <property type="match status" value="1"/>
</dbReference>